<gene>
    <name evidence="1" type="ORF">Pint_11440</name>
</gene>
<dbReference type="EMBL" id="CM047747">
    <property type="protein sequence ID" value="KAJ0017896.1"/>
    <property type="molecule type" value="Genomic_DNA"/>
</dbReference>
<accession>A0ACC0XL52</accession>
<proteinExistence type="predicted"/>
<protein>
    <submittedName>
        <fullName evidence="1">Uncharacterized protein</fullName>
    </submittedName>
</protein>
<keyword evidence="2" id="KW-1185">Reference proteome</keyword>
<evidence type="ECO:0000313" key="2">
    <source>
        <dbReference type="Proteomes" id="UP001163603"/>
    </source>
</evidence>
<comment type="caution">
    <text evidence="1">The sequence shown here is derived from an EMBL/GenBank/DDBJ whole genome shotgun (WGS) entry which is preliminary data.</text>
</comment>
<evidence type="ECO:0000313" key="1">
    <source>
        <dbReference type="EMBL" id="KAJ0017896.1"/>
    </source>
</evidence>
<dbReference type="Proteomes" id="UP001163603">
    <property type="component" value="Chromosome 12"/>
</dbReference>
<sequence>MYSCFSISNIYLCTVVIASEIGLSIVDNLPANVVEGP</sequence>
<reference evidence="2" key="1">
    <citation type="journal article" date="2023" name="G3 (Bethesda)">
        <title>Genome assembly and association tests identify interacting loci associated with vigor, precocity, and sex in interspecific pistachio rootstocks.</title>
        <authorList>
            <person name="Palmer W."/>
            <person name="Jacygrad E."/>
            <person name="Sagayaradj S."/>
            <person name="Cavanaugh K."/>
            <person name="Han R."/>
            <person name="Bertier L."/>
            <person name="Beede B."/>
            <person name="Kafkas S."/>
            <person name="Golino D."/>
            <person name="Preece J."/>
            <person name="Michelmore R."/>
        </authorList>
    </citation>
    <scope>NUCLEOTIDE SEQUENCE [LARGE SCALE GENOMIC DNA]</scope>
</reference>
<organism evidence="1 2">
    <name type="scientific">Pistacia integerrima</name>
    <dbReference type="NCBI Taxonomy" id="434235"/>
    <lineage>
        <taxon>Eukaryota</taxon>
        <taxon>Viridiplantae</taxon>
        <taxon>Streptophyta</taxon>
        <taxon>Embryophyta</taxon>
        <taxon>Tracheophyta</taxon>
        <taxon>Spermatophyta</taxon>
        <taxon>Magnoliopsida</taxon>
        <taxon>eudicotyledons</taxon>
        <taxon>Gunneridae</taxon>
        <taxon>Pentapetalae</taxon>
        <taxon>rosids</taxon>
        <taxon>malvids</taxon>
        <taxon>Sapindales</taxon>
        <taxon>Anacardiaceae</taxon>
        <taxon>Pistacia</taxon>
    </lineage>
</organism>
<name>A0ACC0XL52_9ROSI</name>